<reference evidence="2" key="1">
    <citation type="journal article" date="2021" name="New Phytol.">
        <title>Evolutionary innovations through gain and loss of genes in the ectomycorrhizal Boletales.</title>
        <authorList>
            <person name="Wu G."/>
            <person name="Miyauchi S."/>
            <person name="Morin E."/>
            <person name="Kuo A."/>
            <person name="Drula E."/>
            <person name="Varga T."/>
            <person name="Kohler A."/>
            <person name="Feng B."/>
            <person name="Cao Y."/>
            <person name="Lipzen A."/>
            <person name="Daum C."/>
            <person name="Hundley H."/>
            <person name="Pangilinan J."/>
            <person name="Johnson J."/>
            <person name="Barry K."/>
            <person name="LaButti K."/>
            <person name="Ng V."/>
            <person name="Ahrendt S."/>
            <person name="Min B."/>
            <person name="Choi I.G."/>
            <person name="Park H."/>
            <person name="Plett J.M."/>
            <person name="Magnuson J."/>
            <person name="Spatafora J.W."/>
            <person name="Nagy L.G."/>
            <person name="Henrissat B."/>
            <person name="Grigoriev I.V."/>
            <person name="Yang Z.L."/>
            <person name="Xu J."/>
            <person name="Martin F.M."/>
        </authorList>
    </citation>
    <scope>NUCLEOTIDE SEQUENCE</scope>
    <source>
        <strain evidence="2">KKN 215</strain>
    </source>
</reference>
<organism evidence="2 3">
    <name type="scientific">Cristinia sonorae</name>
    <dbReference type="NCBI Taxonomy" id="1940300"/>
    <lineage>
        <taxon>Eukaryota</taxon>
        <taxon>Fungi</taxon>
        <taxon>Dikarya</taxon>
        <taxon>Basidiomycota</taxon>
        <taxon>Agaricomycotina</taxon>
        <taxon>Agaricomycetes</taxon>
        <taxon>Agaricomycetidae</taxon>
        <taxon>Agaricales</taxon>
        <taxon>Pleurotineae</taxon>
        <taxon>Stephanosporaceae</taxon>
        <taxon>Cristinia</taxon>
    </lineage>
</organism>
<name>A0A8K0UHV9_9AGAR</name>
<comment type="caution">
    <text evidence="2">The sequence shown here is derived from an EMBL/GenBank/DDBJ whole genome shotgun (WGS) entry which is preliminary data.</text>
</comment>
<gene>
    <name evidence="2" type="ORF">BXZ70DRAFT_909533</name>
</gene>
<evidence type="ECO:0000256" key="1">
    <source>
        <dbReference type="SAM" id="MobiDB-lite"/>
    </source>
</evidence>
<feature type="compositionally biased region" description="Basic residues" evidence="1">
    <location>
        <begin position="330"/>
        <end position="341"/>
    </location>
</feature>
<accession>A0A8K0UHV9</accession>
<sequence>MSCFRLVPPSRKKNVILDIIVSFSHFSPHGVEYSALMSVVRCRFRMVSVESRDDYDTWPIPSRECAHSRRMKTGDSIFTSKTYSVCNEVQCSASVGPPVSSRIPNAVLITANRLRWFTQGSSTEPHFSMGRSLTPVASLKAACALEGVLQLSCGCKTVIGNSTKRQLPSHLNATSEHVDGRSGRQMKGRDANDEKDSRWMCKRREKRFRFEVVREIDKTSGGKKEEGMGQGGRERILRGSTMPRESLVSVCPTWQDTTFMGHLIGTRSLTKAKRWQLEHSNAVLRRNGRKVAAVATVFSCLVCGLKPTWVGALPGLLWRSRHVDELGQRTTRRRRGLKTRFHSSSEDDQAQGGYLG</sequence>
<dbReference type="EMBL" id="JAEVFJ010000032">
    <property type="protein sequence ID" value="KAH8092545.1"/>
    <property type="molecule type" value="Genomic_DNA"/>
</dbReference>
<dbReference type="AlphaFoldDB" id="A0A8K0UHV9"/>
<feature type="region of interest" description="Disordered" evidence="1">
    <location>
        <begin position="166"/>
        <end position="196"/>
    </location>
</feature>
<proteinExistence type="predicted"/>
<feature type="compositionally biased region" description="Polar residues" evidence="1">
    <location>
        <begin position="166"/>
        <end position="175"/>
    </location>
</feature>
<dbReference type="Proteomes" id="UP000813824">
    <property type="component" value="Unassembled WGS sequence"/>
</dbReference>
<feature type="compositionally biased region" description="Basic and acidic residues" evidence="1">
    <location>
        <begin position="176"/>
        <end position="196"/>
    </location>
</feature>
<evidence type="ECO:0000313" key="3">
    <source>
        <dbReference type="Proteomes" id="UP000813824"/>
    </source>
</evidence>
<keyword evidence="3" id="KW-1185">Reference proteome</keyword>
<protein>
    <submittedName>
        <fullName evidence="2">Uncharacterized protein</fullName>
    </submittedName>
</protein>
<feature type="region of interest" description="Disordered" evidence="1">
    <location>
        <begin position="328"/>
        <end position="356"/>
    </location>
</feature>
<evidence type="ECO:0000313" key="2">
    <source>
        <dbReference type="EMBL" id="KAH8092545.1"/>
    </source>
</evidence>